<dbReference type="Proteomes" id="UP000075840">
    <property type="component" value="Unassembled WGS sequence"/>
</dbReference>
<protein>
    <submittedName>
        <fullName evidence="2">Uncharacterized protein</fullName>
    </submittedName>
</protein>
<dbReference type="VEuPathDB" id="VectorBase:AARA017195"/>
<dbReference type="AlphaFoldDB" id="A0A2C9GRA2"/>
<dbReference type="Gene3D" id="2.70.220.10">
    <property type="entry name" value="Ganglioside GM2 activator"/>
    <property type="match status" value="1"/>
</dbReference>
<evidence type="ECO:0000313" key="3">
    <source>
        <dbReference type="Proteomes" id="UP000075840"/>
    </source>
</evidence>
<dbReference type="EMBL" id="APCN01001435">
    <property type="status" value="NOT_ANNOTATED_CDS"/>
    <property type="molecule type" value="Genomic_DNA"/>
</dbReference>
<dbReference type="EnsemblMetazoa" id="AARA017195-RA">
    <property type="protein sequence ID" value="AARA017195-PA"/>
    <property type="gene ID" value="AARA017195"/>
</dbReference>
<dbReference type="PANTHER" id="PTHR20898">
    <property type="entry name" value="DAEDALUS ON 3-RELATED-RELATED"/>
    <property type="match status" value="1"/>
</dbReference>
<organism evidence="2 3">
    <name type="scientific">Anopheles arabiensis</name>
    <name type="common">Mosquito</name>
    <dbReference type="NCBI Taxonomy" id="7173"/>
    <lineage>
        <taxon>Eukaryota</taxon>
        <taxon>Metazoa</taxon>
        <taxon>Ecdysozoa</taxon>
        <taxon>Arthropoda</taxon>
        <taxon>Hexapoda</taxon>
        <taxon>Insecta</taxon>
        <taxon>Pterygota</taxon>
        <taxon>Neoptera</taxon>
        <taxon>Endopterygota</taxon>
        <taxon>Diptera</taxon>
        <taxon>Nematocera</taxon>
        <taxon>Culicoidea</taxon>
        <taxon>Culicidae</taxon>
        <taxon>Anophelinae</taxon>
        <taxon>Anopheles</taxon>
    </lineage>
</organism>
<evidence type="ECO:0000256" key="1">
    <source>
        <dbReference type="ARBA" id="ARBA00022729"/>
    </source>
</evidence>
<dbReference type="PANTHER" id="PTHR20898:SF1">
    <property type="entry name" value="MD-2-RELATED LIPID-RECOGNITION DOMAIN-CONTAINING PROTEIN"/>
    <property type="match status" value="1"/>
</dbReference>
<dbReference type="Pfam" id="PF06477">
    <property type="entry name" value="DUF1091"/>
    <property type="match status" value="1"/>
</dbReference>
<dbReference type="InterPro" id="IPR010512">
    <property type="entry name" value="DUF1091"/>
</dbReference>
<keyword evidence="3" id="KW-1185">Reference proteome</keyword>
<name>A0A2C9GRA2_ANOAR</name>
<reference evidence="2" key="1">
    <citation type="submission" date="2022-08" db="UniProtKB">
        <authorList>
            <consortium name="EnsemblMetazoa"/>
        </authorList>
    </citation>
    <scope>IDENTIFICATION</scope>
    <source>
        <strain evidence="2">Dongola</strain>
    </source>
</reference>
<sequence>MIFLTHLSKKFVDVNQLLELENNIQKHEHNTTKFNLIRFKPPSRIISTLFLLNGAIFVSAQTSGFIVVPFLTKTSVIGDMKYMIASGSINNSDTESTFTTEAKLMKTMFDPWLRIALIFDVGKGALQAPLNNRTFSFCKFLGNPTSHRLAQIFHREMRRTGYIPNKCPIPPALYAYPGVRVSAMRLPNFFPEADFILDITIGEGKESTYDSRWFGSLKRIKCTKTARCS</sequence>
<evidence type="ECO:0000313" key="2">
    <source>
        <dbReference type="EnsemblMetazoa" id="AARA017195-PA"/>
    </source>
</evidence>
<proteinExistence type="predicted"/>
<dbReference type="InterPro" id="IPR036846">
    <property type="entry name" value="GM2-AP_sf"/>
</dbReference>
<accession>A0A2C9GRA2</accession>
<keyword evidence="1" id="KW-0732">Signal</keyword>